<dbReference type="PANTHER" id="PTHR30441:SF8">
    <property type="entry name" value="DUF748 DOMAIN-CONTAINING PROTEIN"/>
    <property type="match status" value="1"/>
</dbReference>
<dbReference type="Pfam" id="PF05359">
    <property type="entry name" value="DUF748"/>
    <property type="match status" value="3"/>
</dbReference>
<keyword evidence="2" id="KW-0472">Membrane</keyword>
<protein>
    <submittedName>
        <fullName evidence="3">DUF748 domain-containing protein</fullName>
    </submittedName>
</protein>
<evidence type="ECO:0000256" key="1">
    <source>
        <dbReference type="SAM" id="MobiDB-lite"/>
    </source>
</evidence>
<evidence type="ECO:0000313" key="3">
    <source>
        <dbReference type="EMBL" id="GAA4337957.1"/>
    </source>
</evidence>
<feature type="compositionally biased region" description="Low complexity" evidence="1">
    <location>
        <begin position="874"/>
        <end position="883"/>
    </location>
</feature>
<keyword evidence="2" id="KW-0812">Transmembrane</keyword>
<comment type="caution">
    <text evidence="3">The sequence shown here is derived from an EMBL/GenBank/DDBJ whole genome shotgun (WGS) entry which is preliminary data.</text>
</comment>
<organism evidence="3 4">
    <name type="scientific">Pigmentiphaga soli</name>
    <dbReference type="NCBI Taxonomy" id="1007095"/>
    <lineage>
        <taxon>Bacteria</taxon>
        <taxon>Pseudomonadati</taxon>
        <taxon>Pseudomonadota</taxon>
        <taxon>Betaproteobacteria</taxon>
        <taxon>Burkholderiales</taxon>
        <taxon>Alcaligenaceae</taxon>
        <taxon>Pigmentiphaga</taxon>
    </lineage>
</organism>
<feature type="region of interest" description="Disordered" evidence="1">
    <location>
        <begin position="847"/>
        <end position="883"/>
    </location>
</feature>
<feature type="region of interest" description="Disordered" evidence="1">
    <location>
        <begin position="601"/>
        <end position="646"/>
    </location>
</feature>
<reference evidence="4" key="1">
    <citation type="journal article" date="2019" name="Int. J. Syst. Evol. Microbiol.">
        <title>The Global Catalogue of Microorganisms (GCM) 10K type strain sequencing project: providing services to taxonomists for standard genome sequencing and annotation.</title>
        <authorList>
            <consortium name="The Broad Institute Genomics Platform"/>
            <consortium name="The Broad Institute Genome Sequencing Center for Infectious Disease"/>
            <person name="Wu L."/>
            <person name="Ma J."/>
        </authorList>
    </citation>
    <scope>NUCLEOTIDE SEQUENCE [LARGE SCALE GENOMIC DNA]</scope>
    <source>
        <strain evidence="4">JCM 17666</strain>
    </source>
</reference>
<dbReference type="EMBL" id="BAABFO010000018">
    <property type="protein sequence ID" value="GAA4337957.1"/>
    <property type="molecule type" value="Genomic_DNA"/>
</dbReference>
<keyword evidence="4" id="KW-1185">Reference proteome</keyword>
<dbReference type="PANTHER" id="PTHR30441">
    <property type="entry name" value="DUF748 DOMAIN-CONTAINING PROTEIN"/>
    <property type="match status" value="1"/>
</dbReference>
<name>A0ABP8HDQ5_9BURK</name>
<evidence type="ECO:0000313" key="4">
    <source>
        <dbReference type="Proteomes" id="UP001501671"/>
    </source>
</evidence>
<dbReference type="InterPro" id="IPR008023">
    <property type="entry name" value="DUF748"/>
</dbReference>
<feature type="compositionally biased region" description="Low complexity" evidence="1">
    <location>
        <begin position="601"/>
        <end position="639"/>
    </location>
</feature>
<keyword evidence="2" id="KW-1133">Transmembrane helix</keyword>
<evidence type="ECO:0000256" key="2">
    <source>
        <dbReference type="SAM" id="Phobius"/>
    </source>
</evidence>
<sequence length="1282" mass="134272">MAGRPLRQRLQAATSSRRLRRWVIGLVAAIALFGLLGFFAAPALLKNTAQSRLAELLGRPVTIGKVALNPYTLRLDVRDIHVGEPAGSDSFVDVGQLVVDASWRSLLRLRPVVDEVYLDAPKLRVVRTAPQRFNFSDLIEKFAPADDDQPSGPPPRFAVSNIHVDNGSVEFDDQVLGERHTIEQWQLGVPFIANLPSSTPIFVEPMLRATVDGSPLAIDGKVLPFAQSRESEIAFKLDGLELPRLLSYVPARMPVSIPSGKLSADVGIHFAVQEDGQPTLRVSGTADLRELSVVDGTARPLLDADGIHVAAQSIEPLRGVYRLDELRIDRPRANVVRDRSGALNVALGGSGQKDAGGQAASNTPQPAPAPDQGAASPGMANPAPPPASAPAPAAGGIDLSINKLALNDGSVRLRDEASGADLTLGRIAVTLESLSTQAGAPASYTLQAALDKGGELSGSGHVGIAARSFDGDLGIQKLALPALQPFVEPVLAARIAQGTLDVKATVQVQAGGDTPAVRLGPAQIGLDGLQVMPAGAASSTTRARGRARARSQPQALVALAGGTVNIDRVDLSARQAELSAVSLRGLALDVERERDGSINLAKLAQPSAAKPAAASTPTHASAKAAAAPARRAAGPASRSNTKQAASADAPWHYRIGTVALEKSTIRFTDRSLPQPVALTLDALQLKVRNVSEDLRKPLEVELATGYQRGGRLSAKGSVVPSPLKLALSIDGLGLDVAALSPYFADKLNAATLASARVDARGRLALSRAGALQANYQGSVGLNNLRLQDKITADRFAGLRAFTVTGIKASHGPAGTDVSAERVALDDFYARILLDANGRLNLSHFSGDGEAGAASPAGGGAAQDRPADATPPAPAGSAGAAGSSPPLKLRIGSIALSNGKVDYTDNFIRPNFSADLIDIKGTIGGFGTESTEPAKVDVQAMLNGNGPVAIQGTVNPLAKPASLDMTATTRGVELTRFTAYSAKYAGYPIVKGKLNVDLHYKLDNEQLTANNHLFIDQLTFGDRVENDTATKLPVQFAIGLLKNSRGEIDVDIPVSGSLSDPQFSVGGLIWRAVLNLLTRAITAPFSLLANAVGGVGGNADQLGYVEFAPGADTISQAQQAKLETLAKALTDRPALKLDVVGRVDPKLDLPALKQAAVERQIRQQKIRDLGRRAANGDQPVVVAPEEREKYLARAYAAADFDKPRNFIGMAKSLPAAEMEAALLAHAQAGEPELAALAQRRGTAVQRWFEGKVDAGRIYAVAPRLDADGIKDGGATTRVEFVLK</sequence>
<feature type="region of interest" description="Disordered" evidence="1">
    <location>
        <begin position="345"/>
        <end position="394"/>
    </location>
</feature>
<dbReference type="InterPro" id="IPR052894">
    <property type="entry name" value="AsmA-related"/>
</dbReference>
<gene>
    <name evidence="3" type="ORF">GCM10023144_34390</name>
</gene>
<accession>A0ABP8HDQ5</accession>
<proteinExistence type="predicted"/>
<dbReference type="Proteomes" id="UP001501671">
    <property type="component" value="Unassembled WGS sequence"/>
</dbReference>
<feature type="compositionally biased region" description="Low complexity" evidence="1">
    <location>
        <begin position="370"/>
        <end position="381"/>
    </location>
</feature>
<feature type="transmembrane region" description="Helical" evidence="2">
    <location>
        <begin position="21"/>
        <end position="45"/>
    </location>
</feature>